<organism evidence="3 4">
    <name type="scientific">Pleomassaria siparia CBS 279.74</name>
    <dbReference type="NCBI Taxonomy" id="1314801"/>
    <lineage>
        <taxon>Eukaryota</taxon>
        <taxon>Fungi</taxon>
        <taxon>Dikarya</taxon>
        <taxon>Ascomycota</taxon>
        <taxon>Pezizomycotina</taxon>
        <taxon>Dothideomycetes</taxon>
        <taxon>Pleosporomycetidae</taxon>
        <taxon>Pleosporales</taxon>
        <taxon>Pleomassariaceae</taxon>
        <taxon>Pleomassaria</taxon>
    </lineage>
</organism>
<proteinExistence type="predicted"/>
<protein>
    <submittedName>
        <fullName evidence="3">Uncharacterized protein</fullName>
    </submittedName>
</protein>
<dbReference type="EMBL" id="MU005772">
    <property type="protein sequence ID" value="KAF2708008.1"/>
    <property type="molecule type" value="Genomic_DNA"/>
</dbReference>
<keyword evidence="2" id="KW-0472">Membrane</keyword>
<feature type="region of interest" description="Disordered" evidence="1">
    <location>
        <begin position="1"/>
        <end position="20"/>
    </location>
</feature>
<sequence length="59" mass="6494">MSELVVRDPTTSTTSTDKDDERIAGLSKGVSCTCSVIGLSFCIGLKMYKHKKNQKVEQE</sequence>
<evidence type="ECO:0000313" key="4">
    <source>
        <dbReference type="Proteomes" id="UP000799428"/>
    </source>
</evidence>
<evidence type="ECO:0000256" key="2">
    <source>
        <dbReference type="SAM" id="Phobius"/>
    </source>
</evidence>
<gene>
    <name evidence="3" type="ORF">K504DRAFT_297071</name>
</gene>
<dbReference type="AlphaFoldDB" id="A0A6G1K5C5"/>
<evidence type="ECO:0000313" key="3">
    <source>
        <dbReference type="EMBL" id="KAF2708008.1"/>
    </source>
</evidence>
<feature type="transmembrane region" description="Helical" evidence="2">
    <location>
        <begin position="23"/>
        <end position="45"/>
    </location>
</feature>
<evidence type="ECO:0000256" key="1">
    <source>
        <dbReference type="SAM" id="MobiDB-lite"/>
    </source>
</evidence>
<keyword evidence="2" id="KW-0812">Transmembrane</keyword>
<keyword evidence="4" id="KW-1185">Reference proteome</keyword>
<dbReference type="OrthoDB" id="3783580at2759"/>
<dbReference type="Proteomes" id="UP000799428">
    <property type="component" value="Unassembled WGS sequence"/>
</dbReference>
<accession>A0A6G1K5C5</accession>
<keyword evidence="2" id="KW-1133">Transmembrane helix</keyword>
<reference evidence="3" key="1">
    <citation type="journal article" date="2020" name="Stud. Mycol.">
        <title>101 Dothideomycetes genomes: a test case for predicting lifestyles and emergence of pathogens.</title>
        <authorList>
            <person name="Haridas S."/>
            <person name="Albert R."/>
            <person name="Binder M."/>
            <person name="Bloem J."/>
            <person name="Labutti K."/>
            <person name="Salamov A."/>
            <person name="Andreopoulos B."/>
            <person name="Baker S."/>
            <person name="Barry K."/>
            <person name="Bills G."/>
            <person name="Bluhm B."/>
            <person name="Cannon C."/>
            <person name="Castanera R."/>
            <person name="Culley D."/>
            <person name="Daum C."/>
            <person name="Ezra D."/>
            <person name="Gonzalez J."/>
            <person name="Henrissat B."/>
            <person name="Kuo A."/>
            <person name="Liang C."/>
            <person name="Lipzen A."/>
            <person name="Lutzoni F."/>
            <person name="Magnuson J."/>
            <person name="Mondo S."/>
            <person name="Nolan M."/>
            <person name="Ohm R."/>
            <person name="Pangilinan J."/>
            <person name="Park H.-J."/>
            <person name="Ramirez L."/>
            <person name="Alfaro M."/>
            <person name="Sun H."/>
            <person name="Tritt A."/>
            <person name="Yoshinaga Y."/>
            <person name="Zwiers L.-H."/>
            <person name="Turgeon B."/>
            <person name="Goodwin S."/>
            <person name="Spatafora J."/>
            <person name="Crous P."/>
            <person name="Grigoriev I."/>
        </authorList>
    </citation>
    <scope>NUCLEOTIDE SEQUENCE</scope>
    <source>
        <strain evidence="3">CBS 279.74</strain>
    </source>
</reference>
<name>A0A6G1K5C5_9PLEO</name>